<dbReference type="EMBL" id="CM023481">
    <property type="protein sequence ID" value="KAH6945481.1"/>
    <property type="molecule type" value="Genomic_DNA"/>
</dbReference>
<gene>
    <name evidence="1" type="ORF">HPB50_008720</name>
</gene>
<evidence type="ECO:0000313" key="1">
    <source>
        <dbReference type="EMBL" id="KAH6945481.1"/>
    </source>
</evidence>
<accession>A0ACB7TE93</accession>
<name>A0ACB7TE93_HYAAI</name>
<evidence type="ECO:0000313" key="2">
    <source>
        <dbReference type="Proteomes" id="UP000821845"/>
    </source>
</evidence>
<dbReference type="Proteomes" id="UP000821845">
    <property type="component" value="Chromosome 1"/>
</dbReference>
<keyword evidence="2" id="KW-1185">Reference proteome</keyword>
<reference evidence="1" key="1">
    <citation type="submission" date="2020-05" db="EMBL/GenBank/DDBJ databases">
        <title>Large-scale comparative analyses of tick genomes elucidate their genetic diversity and vector capacities.</title>
        <authorList>
            <person name="Jia N."/>
            <person name="Wang J."/>
            <person name="Shi W."/>
            <person name="Du L."/>
            <person name="Sun Y."/>
            <person name="Zhan W."/>
            <person name="Jiang J."/>
            <person name="Wang Q."/>
            <person name="Zhang B."/>
            <person name="Ji P."/>
            <person name="Sakyi L.B."/>
            <person name="Cui X."/>
            <person name="Yuan T."/>
            <person name="Jiang B."/>
            <person name="Yang W."/>
            <person name="Lam T.T.-Y."/>
            <person name="Chang Q."/>
            <person name="Ding S."/>
            <person name="Wang X."/>
            <person name="Zhu J."/>
            <person name="Ruan X."/>
            <person name="Zhao L."/>
            <person name="Wei J."/>
            <person name="Que T."/>
            <person name="Du C."/>
            <person name="Cheng J."/>
            <person name="Dai P."/>
            <person name="Han X."/>
            <person name="Huang E."/>
            <person name="Gao Y."/>
            <person name="Liu J."/>
            <person name="Shao H."/>
            <person name="Ye R."/>
            <person name="Li L."/>
            <person name="Wei W."/>
            <person name="Wang X."/>
            <person name="Wang C."/>
            <person name="Yang T."/>
            <person name="Huo Q."/>
            <person name="Li W."/>
            <person name="Guo W."/>
            <person name="Chen H."/>
            <person name="Zhou L."/>
            <person name="Ni X."/>
            <person name="Tian J."/>
            <person name="Zhou Y."/>
            <person name="Sheng Y."/>
            <person name="Liu T."/>
            <person name="Pan Y."/>
            <person name="Xia L."/>
            <person name="Li J."/>
            <person name="Zhao F."/>
            <person name="Cao W."/>
        </authorList>
    </citation>
    <scope>NUCLEOTIDE SEQUENCE</scope>
    <source>
        <strain evidence="1">Hyas-2018</strain>
    </source>
</reference>
<proteinExistence type="predicted"/>
<protein>
    <submittedName>
        <fullName evidence="1">Uncharacterized protein</fullName>
    </submittedName>
</protein>
<comment type="caution">
    <text evidence="1">The sequence shown here is derived from an EMBL/GenBank/DDBJ whole genome shotgun (WGS) entry which is preliminary data.</text>
</comment>
<organism evidence="1 2">
    <name type="scientific">Hyalomma asiaticum</name>
    <name type="common">Tick</name>
    <dbReference type="NCBI Taxonomy" id="266040"/>
    <lineage>
        <taxon>Eukaryota</taxon>
        <taxon>Metazoa</taxon>
        <taxon>Ecdysozoa</taxon>
        <taxon>Arthropoda</taxon>
        <taxon>Chelicerata</taxon>
        <taxon>Arachnida</taxon>
        <taxon>Acari</taxon>
        <taxon>Parasitiformes</taxon>
        <taxon>Ixodida</taxon>
        <taxon>Ixodoidea</taxon>
        <taxon>Ixodidae</taxon>
        <taxon>Hyalomminae</taxon>
        <taxon>Hyalomma</taxon>
    </lineage>
</organism>
<sequence>MSSAAVALLERCVVVASSRPLLGVRPLSRAAFSRRATLVVRCGRLSMLEPEGPSVAVRFPLGTVSVSRVRPCRPRPTPVDDGVRFGVPGGVGACSSMTSSPGSCSSNDEVSAGS</sequence>